<evidence type="ECO:0000313" key="2">
    <source>
        <dbReference type="EMBL" id="MBW4671183.1"/>
    </source>
</evidence>
<name>A0A951QUG8_9CYAN</name>
<dbReference type="InterPro" id="IPR036365">
    <property type="entry name" value="PGBD-like_sf"/>
</dbReference>
<organism evidence="2 3">
    <name type="scientific">Cyanomargarita calcarea GSE-NOS-MK-12-04C</name>
    <dbReference type="NCBI Taxonomy" id="2839659"/>
    <lineage>
        <taxon>Bacteria</taxon>
        <taxon>Bacillati</taxon>
        <taxon>Cyanobacteriota</taxon>
        <taxon>Cyanophyceae</taxon>
        <taxon>Nostocales</taxon>
        <taxon>Cyanomargaritaceae</taxon>
        <taxon>Cyanomargarita</taxon>
    </lineage>
</organism>
<evidence type="ECO:0000259" key="1">
    <source>
        <dbReference type="Pfam" id="PF01471"/>
    </source>
</evidence>
<protein>
    <submittedName>
        <fullName evidence="2">Peptidoglycan-binding protein</fullName>
    </submittedName>
</protein>
<dbReference type="SUPFAM" id="SSF47090">
    <property type="entry name" value="PGBD-like"/>
    <property type="match status" value="1"/>
</dbReference>
<reference evidence="2" key="1">
    <citation type="submission" date="2021-05" db="EMBL/GenBank/DDBJ databases">
        <authorList>
            <person name="Pietrasiak N."/>
            <person name="Ward R."/>
            <person name="Stajich J.E."/>
            <person name="Kurbessoian T."/>
        </authorList>
    </citation>
    <scope>NUCLEOTIDE SEQUENCE</scope>
    <source>
        <strain evidence="2">GSE-NOS-MK-12-04C</strain>
    </source>
</reference>
<proteinExistence type="predicted"/>
<accession>A0A951QUG8</accession>
<gene>
    <name evidence="2" type="ORF">KME60_28115</name>
</gene>
<feature type="domain" description="Peptidoglycan binding-like" evidence="1">
    <location>
        <begin position="130"/>
        <end position="183"/>
    </location>
</feature>
<dbReference type="Gene3D" id="1.10.101.10">
    <property type="entry name" value="PGBD-like superfamily/PGBD"/>
    <property type="match status" value="1"/>
</dbReference>
<dbReference type="Proteomes" id="UP000729701">
    <property type="component" value="Unassembled WGS sequence"/>
</dbReference>
<dbReference type="InterPro" id="IPR002477">
    <property type="entry name" value="Peptidoglycan-bd-like"/>
</dbReference>
<dbReference type="Pfam" id="PF01471">
    <property type="entry name" value="PG_binding_1"/>
    <property type="match status" value="1"/>
</dbReference>
<evidence type="ECO:0000313" key="3">
    <source>
        <dbReference type="Proteomes" id="UP000729701"/>
    </source>
</evidence>
<dbReference type="AlphaFoldDB" id="A0A951QUG8"/>
<comment type="caution">
    <text evidence="2">The sequence shown here is derived from an EMBL/GenBank/DDBJ whole genome shotgun (WGS) entry which is preliminary data.</text>
</comment>
<sequence>MSDIGLLMTGILTTGQASGSNLPEKLSVEPDNQVQQFTLSEITSLVAAAKITPPEFIPHTTINPLTNALTLENKNILNTISQKIRSKNFSSLRPCQTSHLECQDNNKILVAQSQDVGTQTLPTIGFGNSGVSVKVLQRLLRSNGYTVKVDGFFGALTETAVKAFQNKRNLITDGVVGVRTWYELTR</sequence>
<dbReference type="EMBL" id="JAHHGZ010000040">
    <property type="protein sequence ID" value="MBW4671183.1"/>
    <property type="molecule type" value="Genomic_DNA"/>
</dbReference>
<dbReference type="InterPro" id="IPR036366">
    <property type="entry name" value="PGBDSf"/>
</dbReference>
<reference evidence="2" key="2">
    <citation type="journal article" date="2022" name="Microbiol. Resour. Announc.">
        <title>Metagenome Sequencing to Explore Phylogenomics of Terrestrial Cyanobacteria.</title>
        <authorList>
            <person name="Ward R.D."/>
            <person name="Stajich J.E."/>
            <person name="Johansen J.R."/>
            <person name="Huntemann M."/>
            <person name="Clum A."/>
            <person name="Foster B."/>
            <person name="Foster B."/>
            <person name="Roux S."/>
            <person name="Palaniappan K."/>
            <person name="Varghese N."/>
            <person name="Mukherjee S."/>
            <person name="Reddy T.B.K."/>
            <person name="Daum C."/>
            <person name="Copeland A."/>
            <person name="Chen I.A."/>
            <person name="Ivanova N.N."/>
            <person name="Kyrpides N.C."/>
            <person name="Shapiro N."/>
            <person name="Eloe-Fadrosh E.A."/>
            <person name="Pietrasiak N."/>
        </authorList>
    </citation>
    <scope>NUCLEOTIDE SEQUENCE</scope>
    <source>
        <strain evidence="2">GSE-NOS-MK-12-04C</strain>
    </source>
</reference>